<feature type="domain" description="Nudix hydrolase" evidence="5">
    <location>
        <begin position="1"/>
        <end position="135"/>
    </location>
</feature>
<accession>A0A6B8KK47</accession>
<dbReference type="Proteomes" id="UP000309061">
    <property type="component" value="Chromosome"/>
</dbReference>
<dbReference type="Pfam" id="PF00293">
    <property type="entry name" value="NUDIX"/>
    <property type="match status" value="1"/>
</dbReference>
<evidence type="ECO:0000256" key="4">
    <source>
        <dbReference type="ARBA" id="ARBA00022842"/>
    </source>
</evidence>
<dbReference type="KEGG" id="mhey:H2LOC_010540"/>
<dbReference type="InterPro" id="IPR000086">
    <property type="entry name" value="NUDIX_hydrolase_dom"/>
</dbReference>
<dbReference type="OrthoDB" id="7066910at2"/>
<dbReference type="PROSITE" id="PS51462">
    <property type="entry name" value="NUDIX"/>
    <property type="match status" value="1"/>
</dbReference>
<keyword evidence="2" id="KW-0479">Metal-binding</keyword>
<dbReference type="GO" id="GO:0046872">
    <property type="term" value="F:metal ion binding"/>
    <property type="evidence" value="ECO:0007669"/>
    <property type="project" value="UniProtKB-KW"/>
</dbReference>
<keyword evidence="7" id="KW-1185">Reference proteome</keyword>
<dbReference type="InterPro" id="IPR015797">
    <property type="entry name" value="NUDIX_hydrolase-like_dom_sf"/>
</dbReference>
<evidence type="ECO:0000313" key="7">
    <source>
        <dbReference type="Proteomes" id="UP000309061"/>
    </source>
</evidence>
<dbReference type="CDD" id="cd04666">
    <property type="entry name" value="NUDIX_DIPP2_like_Nudt4"/>
    <property type="match status" value="1"/>
</dbReference>
<dbReference type="PANTHER" id="PTHR12629:SF0">
    <property type="entry name" value="DIPHOSPHOINOSITOL-POLYPHOSPHATE DIPHOSPHATASE"/>
    <property type="match status" value="1"/>
</dbReference>
<comment type="cofactor">
    <cofactor evidence="1">
        <name>Mg(2+)</name>
        <dbReference type="ChEBI" id="CHEBI:18420"/>
    </cofactor>
</comment>
<keyword evidence="3 6" id="KW-0378">Hydrolase</keyword>
<evidence type="ECO:0000256" key="2">
    <source>
        <dbReference type="ARBA" id="ARBA00022723"/>
    </source>
</evidence>
<gene>
    <name evidence="6" type="ORF">H2LOC_010540</name>
</gene>
<dbReference type="GO" id="GO:0016462">
    <property type="term" value="F:pyrophosphatase activity"/>
    <property type="evidence" value="ECO:0007669"/>
    <property type="project" value="InterPro"/>
</dbReference>
<reference evidence="6 7" key="1">
    <citation type="submission" date="2019-11" db="EMBL/GenBank/DDBJ databases">
        <title>The genome sequence of Methylocystis heyeri.</title>
        <authorList>
            <person name="Oshkin I.Y."/>
            <person name="Miroshnikov K."/>
            <person name="Dedysh S.N."/>
        </authorList>
    </citation>
    <scope>NUCLEOTIDE SEQUENCE [LARGE SCALE GENOMIC DNA]</scope>
    <source>
        <strain evidence="6 7">H2</strain>
    </source>
</reference>
<name>A0A6B8KK47_9HYPH</name>
<keyword evidence="4" id="KW-0460">Magnesium</keyword>
<evidence type="ECO:0000259" key="5">
    <source>
        <dbReference type="PROSITE" id="PS51462"/>
    </source>
</evidence>
<organism evidence="6 7">
    <name type="scientific">Methylocystis heyeri</name>
    <dbReference type="NCBI Taxonomy" id="391905"/>
    <lineage>
        <taxon>Bacteria</taxon>
        <taxon>Pseudomonadati</taxon>
        <taxon>Pseudomonadota</taxon>
        <taxon>Alphaproteobacteria</taxon>
        <taxon>Hyphomicrobiales</taxon>
        <taxon>Methylocystaceae</taxon>
        <taxon>Methylocystis</taxon>
    </lineage>
</organism>
<evidence type="ECO:0000313" key="6">
    <source>
        <dbReference type="EMBL" id="QGM48037.1"/>
    </source>
</evidence>
<dbReference type="PANTHER" id="PTHR12629">
    <property type="entry name" value="DIPHOSPHOINOSITOL POLYPHOSPHATE PHOSPHOHYDROLASE"/>
    <property type="match status" value="1"/>
</dbReference>
<sequence>MRVQYGVLPYRLTEAGEVEILLVTTRQSRRWIIPKGWPIKGLKPSKSAAREGYEEAGIRGKVGGKSVGAFCYEKRIEEDGVTVPCEVRVFPLLVMQQFDSWPEAHQREARWFEPNKAVSAIKIAGLRELVESFLRKRAERKSRR</sequence>
<proteinExistence type="predicted"/>
<dbReference type="Gene3D" id="3.90.79.10">
    <property type="entry name" value="Nucleoside Triphosphate Pyrophosphohydrolase"/>
    <property type="match status" value="1"/>
</dbReference>
<protein>
    <submittedName>
        <fullName evidence="6">NUDIX hydrolase</fullName>
    </submittedName>
</protein>
<dbReference type="AlphaFoldDB" id="A0A6B8KK47"/>
<evidence type="ECO:0000256" key="1">
    <source>
        <dbReference type="ARBA" id="ARBA00001946"/>
    </source>
</evidence>
<dbReference type="EMBL" id="CP046052">
    <property type="protein sequence ID" value="QGM48037.1"/>
    <property type="molecule type" value="Genomic_DNA"/>
</dbReference>
<dbReference type="SUPFAM" id="SSF55811">
    <property type="entry name" value="Nudix"/>
    <property type="match status" value="1"/>
</dbReference>
<dbReference type="InterPro" id="IPR047198">
    <property type="entry name" value="DDP-like_NUDIX"/>
</dbReference>
<evidence type="ECO:0000256" key="3">
    <source>
        <dbReference type="ARBA" id="ARBA00022801"/>
    </source>
</evidence>
<dbReference type="GO" id="GO:0005737">
    <property type="term" value="C:cytoplasm"/>
    <property type="evidence" value="ECO:0007669"/>
    <property type="project" value="TreeGrafter"/>
</dbReference>